<sequence length="70" mass="7190">MQWQFDLCAGALGNGCLDMDVVVDAPAHRDGAVHGLMGERGVGEAATGPGGDAHPPVAGFDRFQSADHVM</sequence>
<keyword evidence="2" id="KW-1185">Reference proteome</keyword>
<proteinExistence type="predicted"/>
<dbReference type="EMBL" id="NGAF01000041">
    <property type="protein sequence ID" value="OXR40119.1"/>
    <property type="molecule type" value="Genomic_DNA"/>
</dbReference>
<gene>
    <name evidence="1" type="ORF">B7C42_07827</name>
</gene>
<comment type="caution">
    <text evidence="1">The sequence shown here is derived from an EMBL/GenBank/DDBJ whole genome shotgun (WGS) entry which is preliminary data.</text>
</comment>
<dbReference type="Proteomes" id="UP000215506">
    <property type="component" value="Unassembled WGS sequence"/>
</dbReference>
<organism evidence="1 2">
    <name type="scientific">Nocardia cerradoensis</name>
    <dbReference type="NCBI Taxonomy" id="85688"/>
    <lineage>
        <taxon>Bacteria</taxon>
        <taxon>Bacillati</taxon>
        <taxon>Actinomycetota</taxon>
        <taxon>Actinomycetes</taxon>
        <taxon>Mycobacteriales</taxon>
        <taxon>Nocardiaceae</taxon>
        <taxon>Nocardia</taxon>
    </lineage>
</organism>
<evidence type="ECO:0000313" key="1">
    <source>
        <dbReference type="EMBL" id="OXR40119.1"/>
    </source>
</evidence>
<protein>
    <submittedName>
        <fullName evidence="1">Uncharacterized protein</fullName>
    </submittedName>
</protein>
<reference evidence="1 2" key="1">
    <citation type="submission" date="2017-07" db="EMBL/GenBank/DDBJ databases">
        <title>First draft Genome Sequence of Nocardia cerradoensis isolated from human infection.</title>
        <authorList>
            <person name="Carrasco G."/>
        </authorList>
    </citation>
    <scope>NUCLEOTIDE SEQUENCE [LARGE SCALE GENOMIC DNA]</scope>
    <source>
        <strain evidence="1 2">CNM20130759</strain>
    </source>
</reference>
<accession>A0A231GU28</accession>
<name>A0A231GU28_9NOCA</name>
<evidence type="ECO:0000313" key="2">
    <source>
        <dbReference type="Proteomes" id="UP000215506"/>
    </source>
</evidence>
<dbReference type="AlphaFoldDB" id="A0A231GU28"/>